<dbReference type="EMBL" id="OX451740">
    <property type="protein sequence ID" value="CAI8614798.1"/>
    <property type="molecule type" value="Genomic_DNA"/>
</dbReference>
<organism evidence="1 2">
    <name type="scientific">Vicia faba</name>
    <name type="common">Broad bean</name>
    <name type="synonym">Faba vulgaris</name>
    <dbReference type="NCBI Taxonomy" id="3906"/>
    <lineage>
        <taxon>Eukaryota</taxon>
        <taxon>Viridiplantae</taxon>
        <taxon>Streptophyta</taxon>
        <taxon>Embryophyta</taxon>
        <taxon>Tracheophyta</taxon>
        <taxon>Spermatophyta</taxon>
        <taxon>Magnoliopsida</taxon>
        <taxon>eudicotyledons</taxon>
        <taxon>Gunneridae</taxon>
        <taxon>Pentapetalae</taxon>
        <taxon>rosids</taxon>
        <taxon>fabids</taxon>
        <taxon>Fabales</taxon>
        <taxon>Fabaceae</taxon>
        <taxon>Papilionoideae</taxon>
        <taxon>50 kb inversion clade</taxon>
        <taxon>NPAAA clade</taxon>
        <taxon>Hologalegina</taxon>
        <taxon>IRL clade</taxon>
        <taxon>Fabeae</taxon>
        <taxon>Vicia</taxon>
    </lineage>
</organism>
<protein>
    <submittedName>
        <fullName evidence="1">Uncharacterized protein</fullName>
    </submittedName>
</protein>
<evidence type="ECO:0000313" key="1">
    <source>
        <dbReference type="EMBL" id="CAI8614798.1"/>
    </source>
</evidence>
<sequence>MYTNYKQKTQESEKYTPDRRKKHLISIKNFSTHHQFHTIFLSKSLSKPLFKQYNNKLLISKHSSTFQHNPTVSLPCFKLFCKMHSSIIISMQKKKKKHISVTSYTITLKPFTIYLIMFHKTTDFLHKLHQLQPFSAEPIICRHNTT</sequence>
<gene>
    <name evidence="1" type="ORF">VFH_V147280</name>
</gene>
<keyword evidence="2" id="KW-1185">Reference proteome</keyword>
<dbReference type="Proteomes" id="UP001157006">
    <property type="component" value="Chromosome 5"/>
</dbReference>
<evidence type="ECO:0000313" key="2">
    <source>
        <dbReference type="Proteomes" id="UP001157006"/>
    </source>
</evidence>
<dbReference type="AlphaFoldDB" id="A0AAV1AY80"/>
<proteinExistence type="predicted"/>
<accession>A0AAV1AY80</accession>
<name>A0AAV1AY80_VICFA</name>
<reference evidence="1 2" key="1">
    <citation type="submission" date="2023-01" db="EMBL/GenBank/DDBJ databases">
        <authorList>
            <person name="Kreplak J."/>
        </authorList>
    </citation>
    <scope>NUCLEOTIDE SEQUENCE [LARGE SCALE GENOMIC DNA]</scope>
</reference>